<keyword evidence="4" id="KW-0408">Iron</keyword>
<gene>
    <name evidence="7" type="ORF">L9S41_14685</name>
</gene>
<dbReference type="PIRSF" id="PIRSF036548">
    <property type="entry name" value="Fdx_FixX"/>
    <property type="match status" value="1"/>
</dbReference>
<evidence type="ECO:0000313" key="8">
    <source>
        <dbReference type="Proteomes" id="UP001060414"/>
    </source>
</evidence>
<dbReference type="InterPro" id="IPR012206">
    <property type="entry name" value="Fd_FixX"/>
</dbReference>
<dbReference type="PANTHER" id="PTHR43082:SF3">
    <property type="entry name" value="FERREDOXIN-LIKE PROTEIN YDIT"/>
    <property type="match status" value="1"/>
</dbReference>
<accession>A0ABY5ZID9</accession>
<reference evidence="7" key="1">
    <citation type="journal article" date="2022" name="Environ. Microbiol.">
        <title>Geoalkalibacter halelectricus SAP #1 sp. nov. possessing extracellular electron transfer and mineral#reducing capabilities from a haloalkaline environment.</title>
        <authorList>
            <person name="Yadav S."/>
            <person name="Singh R."/>
            <person name="Sundharam S.S."/>
            <person name="Chaudhary S."/>
            <person name="Krishnamurthi S."/>
            <person name="Patil S.A."/>
        </authorList>
    </citation>
    <scope>NUCLEOTIDE SEQUENCE</scope>
    <source>
        <strain evidence="7">SAP-1</strain>
    </source>
</reference>
<dbReference type="Proteomes" id="UP001060414">
    <property type="component" value="Chromosome"/>
</dbReference>
<organism evidence="7 8">
    <name type="scientific">Geoalkalibacter halelectricus</name>
    <dbReference type="NCBI Taxonomy" id="2847045"/>
    <lineage>
        <taxon>Bacteria</taxon>
        <taxon>Pseudomonadati</taxon>
        <taxon>Thermodesulfobacteriota</taxon>
        <taxon>Desulfuromonadia</taxon>
        <taxon>Desulfuromonadales</taxon>
        <taxon>Geoalkalibacteraceae</taxon>
        <taxon>Geoalkalibacter</taxon>
    </lineage>
</organism>
<sequence>MKINVDEIFDVTSFNIDREPHIVLDPQVCVGCDQRGCTNSCPARCYTWSEEDQKMTFVHDGCLECGTCYVVCHRNAFTRWTYPRGGFGVSFRMT</sequence>
<keyword evidence="3" id="KW-0249">Electron transport</keyword>
<dbReference type="InterPro" id="IPR017896">
    <property type="entry name" value="4Fe4S_Fe-S-bd"/>
</dbReference>
<evidence type="ECO:0000256" key="2">
    <source>
        <dbReference type="ARBA" id="ARBA00022723"/>
    </source>
</evidence>
<keyword evidence="1" id="KW-0813">Transport</keyword>
<feature type="domain" description="4Fe-4S ferredoxin-type" evidence="6">
    <location>
        <begin position="20"/>
        <end position="51"/>
    </location>
</feature>
<evidence type="ECO:0000256" key="3">
    <source>
        <dbReference type="ARBA" id="ARBA00022982"/>
    </source>
</evidence>
<evidence type="ECO:0000259" key="6">
    <source>
        <dbReference type="PROSITE" id="PS51379"/>
    </source>
</evidence>
<evidence type="ECO:0000313" key="7">
    <source>
        <dbReference type="EMBL" id="UWZ78917.1"/>
    </source>
</evidence>
<keyword evidence="5" id="KW-0411">Iron-sulfur</keyword>
<dbReference type="SUPFAM" id="SSF54862">
    <property type="entry name" value="4Fe-4S ferredoxins"/>
    <property type="match status" value="1"/>
</dbReference>
<dbReference type="RefSeq" id="WP_260747279.1">
    <property type="nucleotide sequence ID" value="NZ_CP092109.1"/>
</dbReference>
<evidence type="ECO:0000256" key="4">
    <source>
        <dbReference type="ARBA" id="ARBA00023004"/>
    </source>
</evidence>
<protein>
    <submittedName>
        <fullName evidence="7">Ferredoxin family protein</fullName>
    </submittedName>
</protein>
<dbReference type="PANTHER" id="PTHR43082">
    <property type="entry name" value="FERREDOXIN-LIKE"/>
    <property type="match status" value="1"/>
</dbReference>
<dbReference type="EMBL" id="CP092109">
    <property type="protein sequence ID" value="UWZ78917.1"/>
    <property type="molecule type" value="Genomic_DNA"/>
</dbReference>
<feature type="domain" description="4Fe-4S ferredoxin-type" evidence="6">
    <location>
        <begin position="53"/>
        <end position="82"/>
    </location>
</feature>
<name>A0ABY5ZID9_9BACT</name>
<keyword evidence="8" id="KW-1185">Reference proteome</keyword>
<dbReference type="Pfam" id="PF13187">
    <property type="entry name" value="Fer4_9"/>
    <property type="match status" value="1"/>
</dbReference>
<keyword evidence="2" id="KW-0479">Metal-binding</keyword>
<dbReference type="Gene3D" id="3.30.70.20">
    <property type="match status" value="1"/>
</dbReference>
<evidence type="ECO:0000256" key="5">
    <source>
        <dbReference type="ARBA" id="ARBA00023014"/>
    </source>
</evidence>
<proteinExistence type="predicted"/>
<dbReference type="PROSITE" id="PS51379">
    <property type="entry name" value="4FE4S_FER_2"/>
    <property type="match status" value="2"/>
</dbReference>
<evidence type="ECO:0000256" key="1">
    <source>
        <dbReference type="ARBA" id="ARBA00022448"/>
    </source>
</evidence>